<dbReference type="InterPro" id="IPR014718">
    <property type="entry name" value="GH-type_carb-bd"/>
</dbReference>
<dbReference type="InterPro" id="IPR006101">
    <property type="entry name" value="Glyco_hydro_2"/>
</dbReference>
<protein>
    <recommendedName>
        <fullName evidence="5">beta-galactosidase</fullName>
        <ecNumber evidence="5">3.2.1.23</ecNumber>
    </recommendedName>
    <alternativeName>
        <fullName evidence="9">Lactase</fullName>
    </alternativeName>
</protein>
<evidence type="ECO:0000313" key="13">
    <source>
        <dbReference type="Proteomes" id="UP000651271"/>
    </source>
</evidence>
<comment type="cofactor">
    <cofactor evidence="2">
        <name>Ca(2+)</name>
        <dbReference type="ChEBI" id="CHEBI:29108"/>
    </cofactor>
</comment>
<dbReference type="SUPFAM" id="SSF51445">
    <property type="entry name" value="(Trans)glycosidases"/>
    <property type="match status" value="1"/>
</dbReference>
<keyword evidence="13" id="KW-1185">Reference proteome</keyword>
<keyword evidence="8" id="KW-0326">Glycosidase</keyword>
<dbReference type="SUPFAM" id="SSF49785">
    <property type="entry name" value="Galactose-binding domain-like"/>
    <property type="match status" value="1"/>
</dbReference>
<evidence type="ECO:0000256" key="9">
    <source>
        <dbReference type="ARBA" id="ARBA00032230"/>
    </source>
</evidence>
<evidence type="ECO:0000256" key="6">
    <source>
        <dbReference type="ARBA" id="ARBA00022801"/>
    </source>
</evidence>
<evidence type="ECO:0000259" key="11">
    <source>
        <dbReference type="SMART" id="SM01038"/>
    </source>
</evidence>
<comment type="similarity">
    <text evidence="3">Belongs to the glycosyl hydrolase 2 family.</text>
</comment>
<gene>
    <name evidence="12" type="ORF">H8B04_10845</name>
</gene>
<dbReference type="InterPro" id="IPR023232">
    <property type="entry name" value="Glyco_hydro_2_AS"/>
</dbReference>
<feature type="domain" description="Beta galactosidase small chain/" evidence="11">
    <location>
        <begin position="773"/>
        <end position="1046"/>
    </location>
</feature>
<keyword evidence="6" id="KW-0378">Hydrolase</keyword>
<sequence>MRKIFLIVALVNAMSALAQTRPDWENPEVFAINKENTRSTSIPYATEAQALKNHFSNSPFYKSLNGNWQFYWVDKIADAPKDFYLEENYSDNIKQKWKKGEPNQTSGHSGWTLMPVPGNWEFNGYGIPMYVNIGYGFTINPPFIDRNDSPTGAYRHKFEIPKDWDGRRVYLHFEAGTNSMYVWVNGKKVGYTENSKSPAEFDITEYIRPGSNLLACQVHKFSDGYYMEDQDMWRLGGINRNVYLYSTAQTRIQDFFSLADLDAKYKDGLFSAEVNVQNYTQKTVAQTIEVSIVDKLGKKVFSQNQKVDIASNSISTAKVAGVIKNPLQWTAETPNLYNMIITLRDDQNKVIETTSHRIGFRKVEIKDGQLLVNGKKILVKGVNLHEFNTNTGNVVDSATMIRNIQLMKELNINAVRMSHYPQSPLWYRLCDEYGLYLVDEANLESHGLGQGESNIAYFDEWQNAHLDRMIRLVERDKNHASVIIWSLGNEASNGKAYYTMYEWAKKRDKSRPVQYEQAFWKENTDIVCPMYPSWNQMVDVSKKDIGRPYIMCEYAHAMGNSMGNFQDYWDLIRSSKNMQGGFIWEWYNHGYKTKDEQGREYFAYGGDLYGYNKQNDGNFCMDGIISPDLQYLPHTHIVKKVYQNILFESKNPNSGKVTVINDFKFIPVTPKDHSFKWVLQKNGEQIAEGNFEVTIAADSRQDVQLKLPKIEQEAGAEYYLQVFAYTKNATQFTDAGFEVAKEEFQLTGNNYFVNKSKDGEPVKKFEEGGWKLTFVANGVTYEFGKNDGLHWVNGPGKDYITKFPTPNFWRAPTDNDFGEKAQQKMRVWEAASYLRQTKFDGVEEKNGAYEIRFTVKPVGVEAEVKLVYLVNKDGSLTVDATYRALSDNLPELPRFGFNFELQNRFHNFTWYGRGPWENYIDRKFDTFMGIWKGDVKDQAFAYYRPQETGNKTDVRWLKLTDDSGKGIRIEGGQPLSVSATNYRIEDLDAGLTKKQQHFKDVIPTKNVVLNVDLFQRGVAGLDAWQSPPLDQYRHFGKEYRYNFTLSYIQ</sequence>
<dbReference type="Pfam" id="PF02929">
    <property type="entry name" value="Bgal_small_N"/>
    <property type="match status" value="1"/>
</dbReference>
<comment type="subunit">
    <text evidence="4">Monomer.</text>
</comment>
<evidence type="ECO:0000256" key="5">
    <source>
        <dbReference type="ARBA" id="ARBA00012756"/>
    </source>
</evidence>
<dbReference type="InterPro" id="IPR017853">
    <property type="entry name" value="GH"/>
</dbReference>
<dbReference type="Pfam" id="PF16353">
    <property type="entry name" value="LacZ_4"/>
    <property type="match status" value="1"/>
</dbReference>
<organism evidence="12 13">
    <name type="scientific">Sphingobacterium litopenaei</name>
    <dbReference type="NCBI Taxonomy" id="2763500"/>
    <lineage>
        <taxon>Bacteria</taxon>
        <taxon>Pseudomonadati</taxon>
        <taxon>Bacteroidota</taxon>
        <taxon>Sphingobacteriia</taxon>
        <taxon>Sphingobacteriales</taxon>
        <taxon>Sphingobacteriaceae</taxon>
        <taxon>Sphingobacterium</taxon>
    </lineage>
</organism>
<keyword evidence="10" id="KW-0732">Signal</keyword>
<evidence type="ECO:0000256" key="10">
    <source>
        <dbReference type="SAM" id="SignalP"/>
    </source>
</evidence>
<dbReference type="EC" id="3.2.1.23" evidence="5"/>
<dbReference type="SUPFAM" id="SSF49303">
    <property type="entry name" value="beta-Galactosidase/glucuronidase domain"/>
    <property type="match status" value="2"/>
</dbReference>
<name>A0ABR7YFK2_9SPHI</name>
<evidence type="ECO:0000256" key="2">
    <source>
        <dbReference type="ARBA" id="ARBA00001913"/>
    </source>
</evidence>
<dbReference type="InterPro" id="IPR036156">
    <property type="entry name" value="Beta-gal/glucu_dom_sf"/>
</dbReference>
<dbReference type="InterPro" id="IPR004199">
    <property type="entry name" value="B-gal_small/dom_5"/>
</dbReference>
<dbReference type="PANTHER" id="PTHR46323">
    <property type="entry name" value="BETA-GALACTOSIDASE"/>
    <property type="match status" value="1"/>
</dbReference>
<dbReference type="Gene3D" id="2.60.40.10">
    <property type="entry name" value="Immunoglobulins"/>
    <property type="match status" value="2"/>
</dbReference>
<dbReference type="PRINTS" id="PR00132">
    <property type="entry name" value="GLHYDRLASE2"/>
</dbReference>
<accession>A0ABR7YFK2</accession>
<feature type="chain" id="PRO_5047327347" description="beta-galactosidase" evidence="10">
    <location>
        <begin position="19"/>
        <end position="1049"/>
    </location>
</feature>
<dbReference type="Gene3D" id="3.20.20.80">
    <property type="entry name" value="Glycosidases"/>
    <property type="match status" value="1"/>
</dbReference>
<dbReference type="InterPro" id="IPR050347">
    <property type="entry name" value="Bact_Beta-galactosidase"/>
</dbReference>
<dbReference type="InterPro" id="IPR008979">
    <property type="entry name" value="Galactose-bd-like_sf"/>
</dbReference>
<keyword evidence="7" id="KW-0106">Calcium</keyword>
<dbReference type="InterPro" id="IPR013783">
    <property type="entry name" value="Ig-like_fold"/>
</dbReference>
<proteinExistence type="inferred from homology"/>
<dbReference type="RefSeq" id="WP_190302344.1">
    <property type="nucleotide sequence ID" value="NZ_JACOIJ010000019.1"/>
</dbReference>
<reference evidence="12 13" key="1">
    <citation type="submission" date="2020-08" db="EMBL/GenBank/DDBJ databases">
        <title>Sphingobacterium sp. DN04309 isolated from aquaculture water.</title>
        <authorList>
            <person name="Zhang M."/>
        </authorList>
    </citation>
    <scope>NUCLEOTIDE SEQUENCE [LARGE SCALE GENOMIC DNA]</scope>
    <source>
        <strain evidence="12 13">DN04309</strain>
    </source>
</reference>
<comment type="catalytic activity">
    <reaction evidence="1">
        <text>Hydrolysis of terminal non-reducing beta-D-galactose residues in beta-D-galactosides.</text>
        <dbReference type="EC" id="3.2.1.23"/>
    </reaction>
</comment>
<dbReference type="InterPro" id="IPR011013">
    <property type="entry name" value="Gal_mutarotase_sf_dom"/>
</dbReference>
<evidence type="ECO:0000256" key="3">
    <source>
        <dbReference type="ARBA" id="ARBA00007401"/>
    </source>
</evidence>
<dbReference type="Proteomes" id="UP000651271">
    <property type="component" value="Unassembled WGS sequence"/>
</dbReference>
<dbReference type="PANTHER" id="PTHR46323:SF2">
    <property type="entry name" value="BETA-GALACTOSIDASE"/>
    <property type="match status" value="1"/>
</dbReference>
<evidence type="ECO:0000313" key="12">
    <source>
        <dbReference type="EMBL" id="MBD1430055.1"/>
    </source>
</evidence>
<dbReference type="Gene3D" id="2.60.120.260">
    <property type="entry name" value="Galactose-binding domain-like"/>
    <property type="match status" value="1"/>
</dbReference>
<comment type="caution">
    <text evidence="12">The sequence shown here is derived from an EMBL/GenBank/DDBJ whole genome shotgun (WGS) entry which is preliminary data.</text>
</comment>
<dbReference type="Pfam" id="PF00703">
    <property type="entry name" value="Glyco_hydro_2"/>
    <property type="match status" value="1"/>
</dbReference>
<dbReference type="Gene3D" id="2.70.98.10">
    <property type="match status" value="1"/>
</dbReference>
<dbReference type="Pfam" id="PF02837">
    <property type="entry name" value="Glyco_hydro_2_N"/>
    <property type="match status" value="1"/>
</dbReference>
<evidence type="ECO:0000256" key="4">
    <source>
        <dbReference type="ARBA" id="ARBA00011245"/>
    </source>
</evidence>
<dbReference type="InterPro" id="IPR032312">
    <property type="entry name" value="LacZ_4"/>
</dbReference>
<dbReference type="SMART" id="SM01038">
    <property type="entry name" value="Bgal_small_N"/>
    <property type="match status" value="1"/>
</dbReference>
<evidence type="ECO:0000256" key="7">
    <source>
        <dbReference type="ARBA" id="ARBA00022837"/>
    </source>
</evidence>
<dbReference type="EMBL" id="JACOIJ010000019">
    <property type="protein sequence ID" value="MBD1430055.1"/>
    <property type="molecule type" value="Genomic_DNA"/>
</dbReference>
<dbReference type="Pfam" id="PF02836">
    <property type="entry name" value="Glyco_hydro_2_C"/>
    <property type="match status" value="1"/>
</dbReference>
<dbReference type="InterPro" id="IPR006102">
    <property type="entry name" value="Ig-like_GH2"/>
</dbReference>
<evidence type="ECO:0000256" key="8">
    <source>
        <dbReference type="ARBA" id="ARBA00023295"/>
    </source>
</evidence>
<evidence type="ECO:0000256" key="1">
    <source>
        <dbReference type="ARBA" id="ARBA00001412"/>
    </source>
</evidence>
<dbReference type="InterPro" id="IPR006104">
    <property type="entry name" value="Glyco_hydro_2_N"/>
</dbReference>
<dbReference type="SUPFAM" id="SSF74650">
    <property type="entry name" value="Galactose mutarotase-like"/>
    <property type="match status" value="1"/>
</dbReference>
<dbReference type="PROSITE" id="PS00608">
    <property type="entry name" value="GLYCOSYL_HYDROL_F2_2"/>
    <property type="match status" value="1"/>
</dbReference>
<feature type="signal peptide" evidence="10">
    <location>
        <begin position="1"/>
        <end position="18"/>
    </location>
</feature>
<dbReference type="InterPro" id="IPR006103">
    <property type="entry name" value="Glyco_hydro_2_cat"/>
</dbReference>